<dbReference type="GeneID" id="74306710"/>
<evidence type="ECO:0000256" key="3">
    <source>
        <dbReference type="ARBA" id="ARBA00023163"/>
    </source>
</evidence>
<dbReference type="PROSITE" id="PS50995">
    <property type="entry name" value="HTH_MARR_2"/>
    <property type="match status" value="1"/>
</dbReference>
<accession>A0A9E7PPP7</accession>
<dbReference type="InterPro" id="IPR011991">
    <property type="entry name" value="ArsR-like_HTH"/>
</dbReference>
<dbReference type="AlphaFoldDB" id="A0A9E7PPP7"/>
<dbReference type="KEGG" id="mend:L6E24_03405"/>
<dbReference type="GO" id="GO:0003677">
    <property type="term" value="F:DNA binding"/>
    <property type="evidence" value="ECO:0007669"/>
    <property type="project" value="UniProtKB-KW"/>
</dbReference>
<keyword evidence="2" id="KW-0238">DNA-binding</keyword>
<dbReference type="Proteomes" id="UP001060368">
    <property type="component" value="Chromosome"/>
</dbReference>
<feature type="domain" description="HTH marR-type" evidence="4">
    <location>
        <begin position="28"/>
        <end position="160"/>
    </location>
</feature>
<dbReference type="CDD" id="cd00090">
    <property type="entry name" value="HTH_ARSR"/>
    <property type="match status" value="1"/>
</dbReference>
<dbReference type="Pfam" id="PF01047">
    <property type="entry name" value="MarR"/>
    <property type="match status" value="1"/>
</dbReference>
<dbReference type="SUPFAM" id="SSF46785">
    <property type="entry name" value="Winged helix' DNA-binding domain"/>
    <property type="match status" value="1"/>
</dbReference>
<evidence type="ECO:0000256" key="2">
    <source>
        <dbReference type="ARBA" id="ARBA00023125"/>
    </source>
</evidence>
<dbReference type="PRINTS" id="PR00598">
    <property type="entry name" value="HTHMARR"/>
</dbReference>
<dbReference type="SMART" id="SM00347">
    <property type="entry name" value="HTH_MARR"/>
    <property type="match status" value="1"/>
</dbReference>
<evidence type="ECO:0000313" key="5">
    <source>
        <dbReference type="EMBL" id="UUX93182.1"/>
    </source>
</evidence>
<dbReference type="EMBL" id="CP096115">
    <property type="protein sequence ID" value="UUX93182.1"/>
    <property type="molecule type" value="Genomic_DNA"/>
</dbReference>
<dbReference type="Gene3D" id="1.10.10.10">
    <property type="entry name" value="Winged helix-like DNA-binding domain superfamily/Winged helix DNA-binding domain"/>
    <property type="match status" value="1"/>
</dbReference>
<dbReference type="GO" id="GO:0003700">
    <property type="term" value="F:DNA-binding transcription factor activity"/>
    <property type="evidence" value="ECO:0007669"/>
    <property type="project" value="InterPro"/>
</dbReference>
<name>A0A9E7PPP7_9EURY</name>
<evidence type="ECO:0000313" key="6">
    <source>
        <dbReference type="Proteomes" id="UP001060368"/>
    </source>
</evidence>
<keyword evidence="1" id="KW-0805">Transcription regulation</keyword>
<dbReference type="InterPro" id="IPR036388">
    <property type="entry name" value="WH-like_DNA-bd_sf"/>
</dbReference>
<evidence type="ECO:0000259" key="4">
    <source>
        <dbReference type="PROSITE" id="PS50995"/>
    </source>
</evidence>
<dbReference type="RefSeq" id="WP_257743322.1">
    <property type="nucleotide sequence ID" value="NZ_CP096115.1"/>
</dbReference>
<evidence type="ECO:0000256" key="1">
    <source>
        <dbReference type="ARBA" id="ARBA00023015"/>
    </source>
</evidence>
<protein>
    <submittedName>
        <fullName evidence="5">MarR family transcriptional regulator</fullName>
    </submittedName>
</protein>
<dbReference type="InterPro" id="IPR000835">
    <property type="entry name" value="HTH_MarR-typ"/>
</dbReference>
<proteinExistence type="predicted"/>
<keyword evidence="6" id="KW-1185">Reference proteome</keyword>
<organism evidence="5 6">
    <name type="scientific">Methanoplanus endosymbiosus</name>
    <dbReference type="NCBI Taxonomy" id="33865"/>
    <lineage>
        <taxon>Archaea</taxon>
        <taxon>Methanobacteriati</taxon>
        <taxon>Methanobacteriota</taxon>
        <taxon>Stenosarchaea group</taxon>
        <taxon>Methanomicrobia</taxon>
        <taxon>Methanomicrobiales</taxon>
        <taxon>Methanomicrobiaceae</taxon>
        <taxon>Methanoplanus</taxon>
    </lineage>
</organism>
<dbReference type="InterPro" id="IPR036390">
    <property type="entry name" value="WH_DNA-bd_sf"/>
</dbReference>
<sequence>MSRKNVDENNGNASEMPKKCLNGDIPQGMPLAGLVSVIHRMYGIYVNSNKPSEELTAGQFPFIMRLSFEPGRTQDELAECFLIDKGTVARAVRKLEDNGIITRRQDPENRRKYHLYLTEKGRRIVPEIMALDRRWEEELLFGFSTEEKEHITGAFRIIAEKSHKYARSHDKEEISG</sequence>
<dbReference type="PANTHER" id="PTHR42756">
    <property type="entry name" value="TRANSCRIPTIONAL REGULATOR, MARR"/>
    <property type="match status" value="1"/>
</dbReference>
<dbReference type="PANTHER" id="PTHR42756:SF1">
    <property type="entry name" value="TRANSCRIPTIONAL REPRESSOR OF EMRAB OPERON"/>
    <property type="match status" value="1"/>
</dbReference>
<gene>
    <name evidence="5" type="ORF">L6E24_03405</name>
</gene>
<reference evidence="5" key="1">
    <citation type="submission" date="2022-04" db="EMBL/GenBank/DDBJ databases">
        <title>Complete genome of Methanoplanus endosymbiosus DSM 3599.</title>
        <authorList>
            <person name="Chen S.-C."/>
            <person name="You Y.-T."/>
            <person name="Zhou Y.-Z."/>
            <person name="Lai M.-C."/>
        </authorList>
    </citation>
    <scope>NUCLEOTIDE SEQUENCE</scope>
    <source>
        <strain evidence="5">DSM 3599</strain>
    </source>
</reference>
<keyword evidence="3" id="KW-0804">Transcription</keyword>